<dbReference type="InterPro" id="IPR050493">
    <property type="entry name" value="FAD-dep_Monooxygenase_BioMet"/>
</dbReference>
<keyword evidence="3" id="KW-0274">FAD</keyword>
<dbReference type="Gene3D" id="3.50.50.60">
    <property type="entry name" value="FAD/NAD(P)-binding domain"/>
    <property type="match status" value="1"/>
</dbReference>
<evidence type="ECO:0000256" key="5">
    <source>
        <dbReference type="ARBA" id="ARBA00023033"/>
    </source>
</evidence>
<dbReference type="GO" id="GO:0071949">
    <property type="term" value="F:FAD binding"/>
    <property type="evidence" value="ECO:0007669"/>
    <property type="project" value="InterPro"/>
</dbReference>
<dbReference type="InterPro" id="IPR002938">
    <property type="entry name" value="FAD-bd"/>
</dbReference>
<evidence type="ECO:0000313" key="8">
    <source>
        <dbReference type="Proteomes" id="UP000243978"/>
    </source>
</evidence>
<evidence type="ECO:0000256" key="1">
    <source>
        <dbReference type="ARBA" id="ARBA00001974"/>
    </source>
</evidence>
<sequence>MTTRRAVIAGGGIGGLATGLALAKTGWEVEVLEQAPELKEVGAGVQISPNGMHVLDALGVTPLIEETLFEPDAIELRMGRSGRRVFRLDMKNTAQVRWGNRFVQIHRADLHDALALALRAEPTARLQTHAKVTGYVRERGGASVYLERSERMFGDLVVGADGIRSEIRAQMSGADRARFTGNVAWRCVVPADALGEHAPPPRGVIWAGRGKHAVTTRVKGGTHVNFVGIVEQDSWQEEGWSIPGSVEEALRDFGDWHPSLRATLEAATGLFRWALFSRPPQATWSDGPVCVLGDAAHPMLPSMAQGAVQALEDAVVLADALSGGGDIAEALVDFELRRKPRVTQVQKRSLHNLRQFHRHTLPGQLATYAPMALVAGLAPGLAHKRQDWIYKYNPDNYPVFLT</sequence>
<keyword evidence="8" id="KW-1185">Reference proteome</keyword>
<dbReference type="PANTHER" id="PTHR13789:SF318">
    <property type="entry name" value="GERANYLGERANYL DIPHOSPHATE REDUCTASE"/>
    <property type="match status" value="1"/>
</dbReference>
<dbReference type="SUPFAM" id="SSF51905">
    <property type="entry name" value="FAD/NAD(P)-binding domain"/>
    <property type="match status" value="1"/>
</dbReference>
<dbReference type="PANTHER" id="PTHR13789">
    <property type="entry name" value="MONOOXYGENASE"/>
    <property type="match status" value="1"/>
</dbReference>
<dbReference type="OrthoDB" id="4230779at2"/>
<dbReference type="SUPFAM" id="SSF54373">
    <property type="entry name" value="FAD-linked reductases, C-terminal domain"/>
    <property type="match status" value="1"/>
</dbReference>
<organism evidence="7 8">
    <name type="scientific">Litoreibacter ponti</name>
    <dbReference type="NCBI Taxonomy" id="1510457"/>
    <lineage>
        <taxon>Bacteria</taxon>
        <taxon>Pseudomonadati</taxon>
        <taxon>Pseudomonadota</taxon>
        <taxon>Alphaproteobacteria</taxon>
        <taxon>Rhodobacterales</taxon>
        <taxon>Roseobacteraceae</taxon>
        <taxon>Litoreibacter</taxon>
    </lineage>
</organism>
<evidence type="ECO:0000256" key="4">
    <source>
        <dbReference type="ARBA" id="ARBA00023002"/>
    </source>
</evidence>
<keyword evidence="2" id="KW-0285">Flavoprotein</keyword>
<dbReference type="InterPro" id="IPR036188">
    <property type="entry name" value="FAD/NAD-bd_sf"/>
</dbReference>
<protein>
    <submittedName>
        <fullName evidence="7">Salicylate hydroxylase</fullName>
    </submittedName>
</protein>
<dbReference type="RefSeq" id="WP_107844340.1">
    <property type="nucleotide sequence ID" value="NZ_QBKS01000001.1"/>
</dbReference>
<dbReference type="Proteomes" id="UP000243978">
    <property type="component" value="Unassembled WGS sequence"/>
</dbReference>
<proteinExistence type="predicted"/>
<gene>
    <name evidence="7" type="ORF">C8N43_0768</name>
</gene>
<evidence type="ECO:0000256" key="2">
    <source>
        <dbReference type="ARBA" id="ARBA00022630"/>
    </source>
</evidence>
<feature type="domain" description="FAD-binding" evidence="6">
    <location>
        <begin position="6"/>
        <end position="346"/>
    </location>
</feature>
<reference evidence="7 8" key="1">
    <citation type="submission" date="2018-04" db="EMBL/GenBank/DDBJ databases">
        <title>Genomic Encyclopedia of Archaeal and Bacterial Type Strains, Phase II (KMG-II): from individual species to whole genera.</title>
        <authorList>
            <person name="Goeker M."/>
        </authorList>
    </citation>
    <scope>NUCLEOTIDE SEQUENCE [LARGE SCALE GENOMIC DNA]</scope>
    <source>
        <strain evidence="7 8">DSM 100977</strain>
    </source>
</reference>
<keyword evidence="4" id="KW-0560">Oxidoreductase</keyword>
<dbReference type="PRINTS" id="PR00420">
    <property type="entry name" value="RNGMNOXGNASE"/>
</dbReference>
<name>A0A2T6BJ76_9RHOB</name>
<accession>A0A2T6BJ76</accession>
<comment type="cofactor">
    <cofactor evidence="1">
        <name>FAD</name>
        <dbReference type="ChEBI" id="CHEBI:57692"/>
    </cofactor>
</comment>
<keyword evidence="5" id="KW-0503">Monooxygenase</keyword>
<evidence type="ECO:0000259" key="6">
    <source>
        <dbReference type="Pfam" id="PF01494"/>
    </source>
</evidence>
<evidence type="ECO:0000256" key="3">
    <source>
        <dbReference type="ARBA" id="ARBA00022827"/>
    </source>
</evidence>
<evidence type="ECO:0000313" key="7">
    <source>
        <dbReference type="EMBL" id="PTX56117.1"/>
    </source>
</evidence>
<comment type="caution">
    <text evidence="7">The sequence shown here is derived from an EMBL/GenBank/DDBJ whole genome shotgun (WGS) entry which is preliminary data.</text>
</comment>
<dbReference type="GO" id="GO:0004497">
    <property type="term" value="F:monooxygenase activity"/>
    <property type="evidence" value="ECO:0007669"/>
    <property type="project" value="UniProtKB-KW"/>
</dbReference>
<dbReference type="Pfam" id="PF01494">
    <property type="entry name" value="FAD_binding_3"/>
    <property type="match status" value="1"/>
</dbReference>
<dbReference type="EMBL" id="QBKS01000001">
    <property type="protein sequence ID" value="PTX56117.1"/>
    <property type="molecule type" value="Genomic_DNA"/>
</dbReference>
<dbReference type="AlphaFoldDB" id="A0A2T6BJ76"/>